<name>A0AAV1VC36_9STRA</name>
<evidence type="ECO:0000313" key="1">
    <source>
        <dbReference type="EMBL" id="CAK7943902.1"/>
    </source>
</evidence>
<organism evidence="1 2">
    <name type="scientific">Peronospora matthiolae</name>
    <dbReference type="NCBI Taxonomy" id="2874970"/>
    <lineage>
        <taxon>Eukaryota</taxon>
        <taxon>Sar</taxon>
        <taxon>Stramenopiles</taxon>
        <taxon>Oomycota</taxon>
        <taxon>Peronosporomycetes</taxon>
        <taxon>Peronosporales</taxon>
        <taxon>Peronosporaceae</taxon>
        <taxon>Peronospora</taxon>
    </lineage>
</organism>
<proteinExistence type="predicted"/>
<evidence type="ECO:0000313" key="2">
    <source>
        <dbReference type="Proteomes" id="UP001162060"/>
    </source>
</evidence>
<sequence>MDLGLGPTRSSGREARGGYLEVADQPVELQQSADGIRWFFTTHLPELSTNSDEDRSVWALRLRRHGVVFYSHPGHHGFPWAVAESVANLAIRKAISRLAFTFHKDFLQSHCDRWCGVWRPSVTSISGSGLPQTKTRHTFGSMTMAFPTIRSGRVTV</sequence>
<gene>
    <name evidence="1" type="ORF">PM001_LOCUS29052</name>
</gene>
<reference evidence="1" key="1">
    <citation type="submission" date="2024-01" db="EMBL/GenBank/DDBJ databases">
        <authorList>
            <person name="Webb A."/>
        </authorList>
    </citation>
    <scope>NUCLEOTIDE SEQUENCE</scope>
    <source>
        <strain evidence="1">Pm1</strain>
    </source>
</reference>
<dbReference type="EMBL" id="CAKLBY020000305">
    <property type="protein sequence ID" value="CAK7943902.1"/>
    <property type="molecule type" value="Genomic_DNA"/>
</dbReference>
<accession>A0AAV1VC36</accession>
<comment type="caution">
    <text evidence="1">The sequence shown here is derived from an EMBL/GenBank/DDBJ whole genome shotgun (WGS) entry which is preliminary data.</text>
</comment>
<protein>
    <submittedName>
        <fullName evidence="1">Uncharacterized protein</fullName>
    </submittedName>
</protein>
<dbReference type="AlphaFoldDB" id="A0AAV1VC36"/>
<dbReference type="Proteomes" id="UP001162060">
    <property type="component" value="Unassembled WGS sequence"/>
</dbReference>